<dbReference type="AlphaFoldDB" id="A0A080LVA9"/>
<dbReference type="Proteomes" id="UP000020077">
    <property type="component" value="Unassembled WGS sequence"/>
</dbReference>
<dbReference type="PROSITE" id="PS50011">
    <property type="entry name" value="PROTEIN_KINASE_DOM"/>
    <property type="match status" value="1"/>
</dbReference>
<dbReference type="InterPro" id="IPR011009">
    <property type="entry name" value="Kinase-like_dom_sf"/>
</dbReference>
<dbReference type="GO" id="GO:0004672">
    <property type="term" value="F:protein kinase activity"/>
    <property type="evidence" value="ECO:0007669"/>
    <property type="project" value="InterPro"/>
</dbReference>
<dbReference type="Gene3D" id="1.10.510.10">
    <property type="entry name" value="Transferase(Phosphotransferase) domain 1"/>
    <property type="match status" value="1"/>
</dbReference>
<organism evidence="3 4">
    <name type="scientific">Candidatus Accumulibacter phosphatis</name>
    <dbReference type="NCBI Taxonomy" id="327160"/>
    <lineage>
        <taxon>Bacteria</taxon>
        <taxon>Pseudomonadati</taxon>
        <taxon>Pseudomonadota</taxon>
        <taxon>Betaproteobacteria</taxon>
        <taxon>Candidatus Accumulibacter</taxon>
    </lineage>
</organism>
<reference evidence="3 4" key="1">
    <citation type="submission" date="2014-02" db="EMBL/GenBank/DDBJ databases">
        <title>Expanding our view of genomic diversity in Candidatus Accumulibacter clades.</title>
        <authorList>
            <person name="Skennerton C.T."/>
            <person name="Barr J.J."/>
            <person name="Slater F.R."/>
            <person name="Bond P.L."/>
            <person name="Tyson G.W."/>
        </authorList>
    </citation>
    <scope>NUCLEOTIDE SEQUENCE [LARGE SCALE GENOMIC DNA]</scope>
    <source>
        <strain evidence="4">BA-91</strain>
    </source>
</reference>
<proteinExistence type="predicted"/>
<feature type="binding site" evidence="1">
    <location>
        <position position="104"/>
    </location>
    <ligand>
        <name>ATP</name>
        <dbReference type="ChEBI" id="CHEBI:30616"/>
    </ligand>
</feature>
<dbReference type="PROSITE" id="PS00107">
    <property type="entry name" value="PROTEIN_KINASE_ATP"/>
    <property type="match status" value="1"/>
</dbReference>
<accession>A0A080LVA9</accession>
<gene>
    <name evidence="3" type="ORF">AW09_002245</name>
</gene>
<evidence type="ECO:0000256" key="1">
    <source>
        <dbReference type="PROSITE-ProRule" id="PRU10141"/>
    </source>
</evidence>
<feature type="domain" description="Protein kinase" evidence="2">
    <location>
        <begin position="74"/>
        <end position="325"/>
    </location>
</feature>
<sequence length="325" mass="34938">MSFTALTCPQCGAALPRQASWRMVICPYCSATVTRNKSLVQAAPLREAAARVRAQALAGYPSTLPVLRWQGQRYQLLKRVGIGEHAEVHLAERMGLFPERVIVKLAHAGTRPGVLAAEAEILRALQASTLAEAAYLSQRVPQAIASGVGETAGGNEREGLLLRHPSGYWGSLAQALRYAATGIDPRHAVWIWRRVLEVLAFAHDSGWTHGDLRPEHWLVHPRDHGVLLVGWSHAMPGADGAAIARDLRQSAWTLRALLCGGDALPTCGRSTPSPLVALLQRSSEDAAWCAEVGARGLDQALVAAARAAFGPPKFIPFNPTSATCR</sequence>
<evidence type="ECO:0000313" key="3">
    <source>
        <dbReference type="EMBL" id="KFB72567.1"/>
    </source>
</evidence>
<name>A0A080LVA9_9PROT</name>
<dbReference type="InterPro" id="IPR017441">
    <property type="entry name" value="Protein_kinase_ATP_BS"/>
</dbReference>
<keyword evidence="1" id="KW-0067">ATP-binding</keyword>
<keyword evidence="1" id="KW-0547">Nucleotide-binding</keyword>
<dbReference type="InterPro" id="IPR000719">
    <property type="entry name" value="Prot_kinase_dom"/>
</dbReference>
<dbReference type="EMBL" id="JDVG02000370">
    <property type="protein sequence ID" value="KFB72567.1"/>
    <property type="molecule type" value="Genomic_DNA"/>
</dbReference>
<dbReference type="SUPFAM" id="SSF56112">
    <property type="entry name" value="Protein kinase-like (PK-like)"/>
    <property type="match status" value="1"/>
</dbReference>
<evidence type="ECO:0000259" key="2">
    <source>
        <dbReference type="PROSITE" id="PS50011"/>
    </source>
</evidence>
<protein>
    <submittedName>
        <fullName evidence="3">Putative ATPase</fullName>
    </submittedName>
</protein>
<comment type="caution">
    <text evidence="3">The sequence shown here is derived from an EMBL/GenBank/DDBJ whole genome shotgun (WGS) entry which is preliminary data.</text>
</comment>
<evidence type="ECO:0000313" key="4">
    <source>
        <dbReference type="Proteomes" id="UP000020077"/>
    </source>
</evidence>
<dbReference type="GO" id="GO:0005524">
    <property type="term" value="F:ATP binding"/>
    <property type="evidence" value="ECO:0007669"/>
    <property type="project" value="UniProtKB-UniRule"/>
</dbReference>